<dbReference type="EMBL" id="NHYE01000974">
    <property type="protein sequence ID" value="PPR00989.1"/>
    <property type="molecule type" value="Genomic_DNA"/>
</dbReference>
<dbReference type="OrthoDB" id="3058666at2759"/>
<dbReference type="AlphaFoldDB" id="A0A409YD98"/>
<organism evidence="2 3">
    <name type="scientific">Gymnopilus dilepis</name>
    <dbReference type="NCBI Taxonomy" id="231916"/>
    <lineage>
        <taxon>Eukaryota</taxon>
        <taxon>Fungi</taxon>
        <taxon>Dikarya</taxon>
        <taxon>Basidiomycota</taxon>
        <taxon>Agaricomycotina</taxon>
        <taxon>Agaricomycetes</taxon>
        <taxon>Agaricomycetidae</taxon>
        <taxon>Agaricales</taxon>
        <taxon>Agaricineae</taxon>
        <taxon>Hymenogastraceae</taxon>
        <taxon>Gymnopilus</taxon>
    </lineage>
</organism>
<gene>
    <name evidence="2" type="ORF">CVT26_015786</name>
</gene>
<evidence type="ECO:0000259" key="1">
    <source>
        <dbReference type="PROSITE" id="PS51038"/>
    </source>
</evidence>
<dbReference type="InParanoid" id="A0A409YD98"/>
<evidence type="ECO:0000313" key="2">
    <source>
        <dbReference type="EMBL" id="PPR00989.1"/>
    </source>
</evidence>
<keyword evidence="3" id="KW-1185">Reference proteome</keyword>
<dbReference type="Proteomes" id="UP000284706">
    <property type="component" value="Unassembled WGS sequence"/>
</dbReference>
<name>A0A409YD98_9AGAR</name>
<protein>
    <recommendedName>
        <fullName evidence="1">BAH domain-containing protein</fullName>
    </recommendedName>
</protein>
<comment type="caution">
    <text evidence="2">The sequence shown here is derived from an EMBL/GenBank/DDBJ whole genome shotgun (WGS) entry which is preliminary data.</text>
</comment>
<dbReference type="PANTHER" id="PTHR46364">
    <property type="entry name" value="OS08G0421900 PROTEIN"/>
    <property type="match status" value="1"/>
</dbReference>
<dbReference type="PROSITE" id="PS51038">
    <property type="entry name" value="BAH"/>
    <property type="match status" value="1"/>
</dbReference>
<sequence>MSITSEEFELFYNKSKTLKILGENDTDGSEGLDVNVGDSVLAMPDLSEYRHTDYYRKHKTLAGDMYYQGKVVKLGQRRGGSKTMPVLAMPDLSEYRHTDYYRKHKTLAGDMYYQGKVVKLGQRRGGSKTMPSVVIAVDWYYTYYDIEKAFGSKLIDKFKLANMGHLERVESNHRDYILPQNICDVCHPKVFKEDEISMPLMDPEDYFMRGWSLDIISRSKFDLEGQATVCYDSCIKNQMYNPADTDVELRWCMKCRKWLHTSCVDAEDDDDLQKAKVRGQKYILLADKSLWARVISQPIRRVSREHKAPLSLEKLQRRLISKWTSGQVIKDQDLMEEVRKSGLFDGEIPDDFLEMVEVALTLMGTPEWMTCPICKSYYI</sequence>
<accession>A0A409YD98</accession>
<reference evidence="2 3" key="1">
    <citation type="journal article" date="2018" name="Evol. Lett.">
        <title>Horizontal gene cluster transfer increased hallucinogenic mushroom diversity.</title>
        <authorList>
            <person name="Reynolds H.T."/>
            <person name="Vijayakumar V."/>
            <person name="Gluck-Thaler E."/>
            <person name="Korotkin H.B."/>
            <person name="Matheny P.B."/>
            <person name="Slot J.C."/>
        </authorList>
    </citation>
    <scope>NUCLEOTIDE SEQUENCE [LARGE SCALE GENOMIC DNA]</scope>
    <source>
        <strain evidence="2 3">SRW20</strain>
    </source>
</reference>
<proteinExistence type="predicted"/>
<evidence type="ECO:0000313" key="3">
    <source>
        <dbReference type="Proteomes" id="UP000284706"/>
    </source>
</evidence>
<feature type="domain" description="BAH" evidence="1">
    <location>
        <begin position="93"/>
        <end position="224"/>
    </location>
</feature>
<dbReference type="GO" id="GO:0003682">
    <property type="term" value="F:chromatin binding"/>
    <property type="evidence" value="ECO:0007669"/>
    <property type="project" value="InterPro"/>
</dbReference>
<dbReference type="InterPro" id="IPR001025">
    <property type="entry name" value="BAH_dom"/>
</dbReference>